<gene>
    <name evidence="1" type="ORF">EI97DRAFT_500345</name>
</gene>
<proteinExistence type="predicted"/>
<evidence type="ECO:0000313" key="2">
    <source>
        <dbReference type="Proteomes" id="UP000800097"/>
    </source>
</evidence>
<dbReference type="GeneID" id="54555832"/>
<accession>A0A6A6JMB3</accession>
<protein>
    <submittedName>
        <fullName evidence="1">Uncharacterized protein</fullName>
    </submittedName>
</protein>
<dbReference type="OrthoDB" id="5366606at2759"/>
<dbReference type="AlphaFoldDB" id="A0A6A6JMB3"/>
<dbReference type="RefSeq" id="XP_033654904.1">
    <property type="nucleotide sequence ID" value="XM_033802657.1"/>
</dbReference>
<reference evidence="1" key="1">
    <citation type="journal article" date="2020" name="Stud. Mycol.">
        <title>101 Dothideomycetes genomes: a test case for predicting lifestyles and emergence of pathogens.</title>
        <authorList>
            <person name="Haridas S."/>
            <person name="Albert R."/>
            <person name="Binder M."/>
            <person name="Bloem J."/>
            <person name="Labutti K."/>
            <person name="Salamov A."/>
            <person name="Andreopoulos B."/>
            <person name="Baker S."/>
            <person name="Barry K."/>
            <person name="Bills G."/>
            <person name="Bluhm B."/>
            <person name="Cannon C."/>
            <person name="Castanera R."/>
            <person name="Culley D."/>
            <person name="Daum C."/>
            <person name="Ezra D."/>
            <person name="Gonzalez J."/>
            <person name="Henrissat B."/>
            <person name="Kuo A."/>
            <person name="Liang C."/>
            <person name="Lipzen A."/>
            <person name="Lutzoni F."/>
            <person name="Magnuson J."/>
            <person name="Mondo S."/>
            <person name="Nolan M."/>
            <person name="Ohm R."/>
            <person name="Pangilinan J."/>
            <person name="Park H.-J."/>
            <person name="Ramirez L."/>
            <person name="Alfaro M."/>
            <person name="Sun H."/>
            <person name="Tritt A."/>
            <person name="Yoshinaga Y."/>
            <person name="Zwiers L.-H."/>
            <person name="Turgeon B."/>
            <person name="Goodwin S."/>
            <person name="Spatafora J."/>
            <person name="Crous P."/>
            <person name="Grigoriev I."/>
        </authorList>
    </citation>
    <scope>NUCLEOTIDE SEQUENCE</scope>
    <source>
        <strain evidence="1">CBS 379.55</strain>
    </source>
</reference>
<keyword evidence="2" id="KW-1185">Reference proteome</keyword>
<evidence type="ECO:0000313" key="1">
    <source>
        <dbReference type="EMBL" id="KAF2277365.1"/>
    </source>
</evidence>
<sequence>MPRTTSPRPQRPTIDNEYNVVLEKPFAATFPSKRIEIIGEPNRDAQIKVTKRSGEHMQDMTVYEGHLDREDSRELYAMMNGLRGFPANPNKDVYGLDTRLSFTTDMQFDNGGEETTGELTEEQRYTFRDVCDSVEALGRLRARRPSAV</sequence>
<name>A0A6A6JMB3_WESOR</name>
<dbReference type="EMBL" id="ML986490">
    <property type="protein sequence ID" value="KAF2277365.1"/>
    <property type="molecule type" value="Genomic_DNA"/>
</dbReference>
<dbReference type="Proteomes" id="UP000800097">
    <property type="component" value="Unassembled WGS sequence"/>
</dbReference>
<organism evidence="1 2">
    <name type="scientific">Westerdykella ornata</name>
    <dbReference type="NCBI Taxonomy" id="318751"/>
    <lineage>
        <taxon>Eukaryota</taxon>
        <taxon>Fungi</taxon>
        <taxon>Dikarya</taxon>
        <taxon>Ascomycota</taxon>
        <taxon>Pezizomycotina</taxon>
        <taxon>Dothideomycetes</taxon>
        <taxon>Pleosporomycetidae</taxon>
        <taxon>Pleosporales</taxon>
        <taxon>Sporormiaceae</taxon>
        <taxon>Westerdykella</taxon>
    </lineage>
</organism>